<dbReference type="InterPro" id="IPR025877">
    <property type="entry name" value="MobA-like_NTP_Trfase"/>
</dbReference>
<evidence type="ECO:0000256" key="1">
    <source>
        <dbReference type="ARBA" id="ARBA00022679"/>
    </source>
</evidence>
<dbReference type="Proteomes" id="UP000070810">
    <property type="component" value="Unassembled WGS sequence"/>
</dbReference>
<keyword evidence="1" id="KW-0808">Transferase</keyword>
<evidence type="ECO:0000259" key="3">
    <source>
        <dbReference type="Pfam" id="PF12804"/>
    </source>
</evidence>
<reference evidence="5 6" key="1">
    <citation type="journal article" date="2016" name="Front. Microbiol.">
        <title>Genomic Resource of Rice Seed Associated Bacteria.</title>
        <authorList>
            <person name="Midha S."/>
            <person name="Bansal K."/>
            <person name="Sharma S."/>
            <person name="Kumar N."/>
            <person name="Patil P.P."/>
            <person name="Chaudhry V."/>
            <person name="Patil P.B."/>
        </authorList>
    </citation>
    <scope>NUCLEOTIDE SEQUENCE [LARGE SCALE GENOMIC DNA]</scope>
    <source>
        <strain evidence="5 6">NS354</strain>
    </source>
</reference>
<evidence type="ECO:0000256" key="2">
    <source>
        <dbReference type="SAM" id="MobiDB-lite"/>
    </source>
</evidence>
<gene>
    <name evidence="5" type="ORF">NS354_03045</name>
</gene>
<feature type="domain" description="MobA-like NTP transferase" evidence="3">
    <location>
        <begin position="10"/>
        <end position="163"/>
    </location>
</feature>
<dbReference type="PATRIC" id="fig|1079994.3.peg.568"/>
<dbReference type="GO" id="GO:0016779">
    <property type="term" value="F:nucleotidyltransferase activity"/>
    <property type="evidence" value="ECO:0007669"/>
    <property type="project" value="TreeGrafter"/>
</dbReference>
<dbReference type="OrthoDB" id="4408226at2"/>
<dbReference type="AlphaFoldDB" id="A0A147EQN1"/>
<dbReference type="RefSeq" id="WP_058593144.1">
    <property type="nucleotide sequence ID" value="NZ_LDRK01000014.1"/>
</dbReference>
<dbReference type="EMBL" id="LDRK01000014">
    <property type="protein sequence ID" value="KTR86819.1"/>
    <property type="molecule type" value="Genomic_DNA"/>
</dbReference>
<accession>A0A147EQN1</accession>
<dbReference type="InterPro" id="IPR045598">
    <property type="entry name" value="DUF6457"/>
</dbReference>
<dbReference type="PANTHER" id="PTHR19136">
    <property type="entry name" value="MOLYBDENUM COFACTOR GUANYLYLTRANSFERASE"/>
    <property type="match status" value="1"/>
</dbReference>
<proteinExistence type="predicted"/>
<dbReference type="PANTHER" id="PTHR19136:SF81">
    <property type="entry name" value="MOLYBDENUM COFACTOR GUANYLYLTRANSFERASE"/>
    <property type="match status" value="1"/>
</dbReference>
<feature type="region of interest" description="Disordered" evidence="2">
    <location>
        <begin position="197"/>
        <end position="225"/>
    </location>
</feature>
<dbReference type="Pfam" id="PF20058">
    <property type="entry name" value="DUF6457"/>
    <property type="match status" value="1"/>
</dbReference>
<sequence>MVTAPARLGAVVFAGGRGSRLGGVDKAALELGGVPLVERAVAAAEQAGVDAPIVVGPPGAAPARCTTVREQPPYSGPLAALAAALAVLPPEIDEVLLLACDLVRPDEVVARLRVSAPSSDEDGVLLRDPDGRAQWLAGRYRVAALRNAVAALGGDVAGRPLRRVMDALRLRPLDASAKTVADIDTPEDLERARRALLPPDPANAGTTLETDTRSPGGAMPQSHHLPPEALDAWLVAAAAELGVEPDAVRIGTVLDVARDVAHDVARPAAPLSTFLLGVAYGRAGAADPDRLQGLADRLTERAAAWKDDRDASQ</sequence>
<keyword evidence="6" id="KW-1185">Reference proteome</keyword>
<protein>
    <submittedName>
        <fullName evidence="5">Uncharacterized protein</fullName>
    </submittedName>
</protein>
<evidence type="ECO:0000313" key="5">
    <source>
        <dbReference type="EMBL" id="KTR86819.1"/>
    </source>
</evidence>
<organism evidence="5 6">
    <name type="scientific">Leucobacter chromiiresistens</name>
    <dbReference type="NCBI Taxonomy" id="1079994"/>
    <lineage>
        <taxon>Bacteria</taxon>
        <taxon>Bacillati</taxon>
        <taxon>Actinomycetota</taxon>
        <taxon>Actinomycetes</taxon>
        <taxon>Micrococcales</taxon>
        <taxon>Microbacteriaceae</taxon>
        <taxon>Leucobacter</taxon>
    </lineage>
</organism>
<dbReference type="SUPFAM" id="SSF53448">
    <property type="entry name" value="Nucleotide-diphospho-sugar transferases"/>
    <property type="match status" value="1"/>
</dbReference>
<name>A0A147EQN1_9MICO</name>
<comment type="caution">
    <text evidence="5">The sequence shown here is derived from an EMBL/GenBank/DDBJ whole genome shotgun (WGS) entry which is preliminary data.</text>
</comment>
<evidence type="ECO:0000313" key="6">
    <source>
        <dbReference type="Proteomes" id="UP000070810"/>
    </source>
</evidence>
<feature type="domain" description="DUF6457" evidence="4">
    <location>
        <begin position="226"/>
        <end position="309"/>
    </location>
</feature>
<dbReference type="InterPro" id="IPR029044">
    <property type="entry name" value="Nucleotide-diphossugar_trans"/>
</dbReference>
<evidence type="ECO:0000259" key="4">
    <source>
        <dbReference type="Pfam" id="PF20058"/>
    </source>
</evidence>
<dbReference type="Gene3D" id="3.90.550.10">
    <property type="entry name" value="Spore Coat Polysaccharide Biosynthesis Protein SpsA, Chain A"/>
    <property type="match status" value="1"/>
</dbReference>
<dbReference type="Pfam" id="PF12804">
    <property type="entry name" value="NTP_transf_3"/>
    <property type="match status" value="1"/>
</dbReference>